<feature type="transmembrane region" description="Helical" evidence="1">
    <location>
        <begin position="262"/>
        <end position="290"/>
    </location>
</feature>
<evidence type="ECO:0000313" key="3">
    <source>
        <dbReference type="Proteomes" id="UP000781173"/>
    </source>
</evidence>
<proteinExistence type="predicted"/>
<sequence>MKRINKTLVIIIVHLTVLIAAVFAVYNYDFKQGIDFDNSRAVQISFESEVNRTELADFVNTTLPYERFDNSGNRVFRVYYQNAEDGKVDDLIERIQERFGTITETVKYNSNPGNLFIFAQQRIEASVWIYLLGVVIFVLFTFRKKGFLIIDLLEYMLAQLAGFMWFAAILVLLTVVLNELGVAISYWYLSGLIAASAIAFLFMLIVITRLLSRQQTEKPNSLFEEYTLLLKEENNDFFKSGLLASTIFLGLVILPYPQLTTLFVVLLSVLLALVMQTTVVQSLLMSIHLLSTKIKLNKRIRGRW</sequence>
<evidence type="ECO:0008006" key="4">
    <source>
        <dbReference type="Google" id="ProtNLM"/>
    </source>
</evidence>
<protein>
    <recommendedName>
        <fullName evidence="4">Protein translocase subunit SecF</fullName>
    </recommendedName>
</protein>
<evidence type="ECO:0000313" key="2">
    <source>
        <dbReference type="EMBL" id="MBW7953812.1"/>
    </source>
</evidence>
<reference evidence="2" key="1">
    <citation type="journal article" date="2022" name="ISME J.">
        <title>A general approach to explore prokaryotic protein glycosylation reveals the unique surface layer modulation of an anammox bacterium.</title>
        <authorList>
            <person name="Pabst M."/>
            <person name="Grouzdev D.S."/>
            <person name="Lawson C.E."/>
            <person name="Kleikamp H.B.C."/>
            <person name="de Ram C."/>
            <person name="Louwen R."/>
            <person name="Lin Y.M."/>
            <person name="Lucker S."/>
            <person name="van Loosdrecht M.C.M."/>
            <person name="Laureni M."/>
        </authorList>
    </citation>
    <scope>NUCLEOTIDE SEQUENCE</scope>
    <source>
        <strain evidence="2">BROCD043</strain>
    </source>
</reference>
<accession>A0A952AH37</accession>
<feature type="transmembrane region" description="Helical" evidence="1">
    <location>
        <begin position="7"/>
        <end position="26"/>
    </location>
</feature>
<keyword evidence="1" id="KW-0812">Transmembrane</keyword>
<dbReference type="Proteomes" id="UP000781173">
    <property type="component" value="Unassembled WGS sequence"/>
</dbReference>
<feature type="transmembrane region" description="Helical" evidence="1">
    <location>
        <begin position="155"/>
        <end position="175"/>
    </location>
</feature>
<keyword evidence="1" id="KW-0472">Membrane</keyword>
<evidence type="ECO:0000256" key="1">
    <source>
        <dbReference type="SAM" id="Phobius"/>
    </source>
</evidence>
<feature type="transmembrane region" description="Helical" evidence="1">
    <location>
        <begin position="237"/>
        <end position="256"/>
    </location>
</feature>
<name>A0A952AH37_9BACT</name>
<feature type="transmembrane region" description="Helical" evidence="1">
    <location>
        <begin position="125"/>
        <end position="143"/>
    </location>
</feature>
<feature type="transmembrane region" description="Helical" evidence="1">
    <location>
        <begin position="187"/>
        <end position="211"/>
    </location>
</feature>
<organism evidence="2 3">
    <name type="scientific">Candidatus Dojkabacteria bacterium</name>
    <dbReference type="NCBI Taxonomy" id="2099670"/>
    <lineage>
        <taxon>Bacteria</taxon>
        <taxon>Candidatus Dojkabacteria</taxon>
    </lineage>
</organism>
<comment type="caution">
    <text evidence="2">The sequence shown here is derived from an EMBL/GenBank/DDBJ whole genome shotgun (WGS) entry which is preliminary data.</text>
</comment>
<dbReference type="EMBL" id="JACFOF010000007">
    <property type="protein sequence ID" value="MBW7953812.1"/>
    <property type="molecule type" value="Genomic_DNA"/>
</dbReference>
<dbReference type="AlphaFoldDB" id="A0A952AH37"/>
<keyword evidence="1" id="KW-1133">Transmembrane helix</keyword>
<gene>
    <name evidence="2" type="ORF">H3C67_03415</name>
</gene>